<reference evidence="7 8" key="1">
    <citation type="submission" date="2018-06" db="EMBL/GenBank/DDBJ databases">
        <authorList>
            <consortium name="Pathogen Informatics"/>
            <person name="Doyle S."/>
        </authorList>
    </citation>
    <scope>NUCLEOTIDE SEQUENCE [LARGE SCALE GENOMIC DNA]</scope>
    <source>
        <strain evidence="7 8">NCTC11535</strain>
    </source>
</reference>
<evidence type="ECO:0000313" key="8">
    <source>
        <dbReference type="Proteomes" id="UP000250006"/>
    </source>
</evidence>
<feature type="transmembrane region" description="Helical" evidence="6">
    <location>
        <begin position="57"/>
        <end position="82"/>
    </location>
</feature>
<gene>
    <name evidence="7" type="ORF">NCTC11535_01166</name>
</gene>
<keyword evidence="4 6" id="KW-0472">Membrane</keyword>
<sequence>MQDSAYPGQTPQNDSPQPPQAGGGVPGAMYPGTPGYAAAGLSNPYSNQVPSTCAAPWLLGLLGVAPILGVLTGFLQAGVGLAMGNQAPEPARTQARQAASWGLTYSILAVLLLSAHLYLLFTMTRDKPVKEFFPLGIPITIFGLLTLVHLILAVVGGVRASKGKTMPFYGVPFFR</sequence>
<evidence type="ECO:0000256" key="1">
    <source>
        <dbReference type="ARBA" id="ARBA00004141"/>
    </source>
</evidence>
<feature type="region of interest" description="Disordered" evidence="5">
    <location>
        <begin position="1"/>
        <end position="27"/>
    </location>
</feature>
<evidence type="ECO:0000256" key="5">
    <source>
        <dbReference type="SAM" id="MobiDB-lite"/>
    </source>
</evidence>
<evidence type="ECO:0000313" key="7">
    <source>
        <dbReference type="EMBL" id="SPT53502.1"/>
    </source>
</evidence>
<evidence type="ECO:0000256" key="4">
    <source>
        <dbReference type="ARBA" id="ARBA00023136"/>
    </source>
</evidence>
<proteinExistence type="predicted"/>
<evidence type="ECO:0000256" key="2">
    <source>
        <dbReference type="ARBA" id="ARBA00022692"/>
    </source>
</evidence>
<keyword evidence="2 6" id="KW-0812">Transmembrane</keyword>
<feature type="compositionally biased region" description="Polar residues" evidence="5">
    <location>
        <begin position="1"/>
        <end position="15"/>
    </location>
</feature>
<dbReference type="Pfam" id="PF09685">
    <property type="entry name" value="MamF_MmsF"/>
    <property type="match status" value="1"/>
</dbReference>
<dbReference type="RefSeq" id="WP_111836467.1">
    <property type="nucleotide sequence ID" value="NZ_UAPQ01000007.1"/>
</dbReference>
<dbReference type="InterPro" id="IPR019109">
    <property type="entry name" value="MamF_MmsF"/>
</dbReference>
<evidence type="ECO:0000256" key="6">
    <source>
        <dbReference type="SAM" id="Phobius"/>
    </source>
</evidence>
<accession>A0ABY1VPY5</accession>
<organism evidence="7 8">
    <name type="scientific">Actinomyces bovis</name>
    <dbReference type="NCBI Taxonomy" id="1658"/>
    <lineage>
        <taxon>Bacteria</taxon>
        <taxon>Bacillati</taxon>
        <taxon>Actinomycetota</taxon>
        <taxon>Actinomycetes</taxon>
        <taxon>Actinomycetales</taxon>
        <taxon>Actinomycetaceae</taxon>
        <taxon>Actinomyces</taxon>
    </lineage>
</organism>
<keyword evidence="3 6" id="KW-1133">Transmembrane helix</keyword>
<dbReference type="EMBL" id="UAPQ01000007">
    <property type="protein sequence ID" value="SPT53502.1"/>
    <property type="molecule type" value="Genomic_DNA"/>
</dbReference>
<comment type="caution">
    <text evidence="7">The sequence shown here is derived from an EMBL/GenBank/DDBJ whole genome shotgun (WGS) entry which is preliminary data.</text>
</comment>
<comment type="subcellular location">
    <subcellularLocation>
        <location evidence="1">Membrane</location>
        <topology evidence="1">Multi-pass membrane protein</topology>
    </subcellularLocation>
</comment>
<name>A0ABY1VPY5_9ACTO</name>
<keyword evidence="8" id="KW-1185">Reference proteome</keyword>
<feature type="transmembrane region" description="Helical" evidence="6">
    <location>
        <begin position="133"/>
        <end position="158"/>
    </location>
</feature>
<evidence type="ECO:0000256" key="3">
    <source>
        <dbReference type="ARBA" id="ARBA00022989"/>
    </source>
</evidence>
<dbReference type="Proteomes" id="UP000250006">
    <property type="component" value="Unassembled WGS sequence"/>
</dbReference>
<protein>
    <submittedName>
        <fullName evidence="7">Uncharacterized protein conserved in bacteria</fullName>
    </submittedName>
</protein>
<feature type="transmembrane region" description="Helical" evidence="6">
    <location>
        <begin position="103"/>
        <end position="121"/>
    </location>
</feature>